<evidence type="ECO:0000256" key="8">
    <source>
        <dbReference type="ARBA" id="ARBA00049338"/>
    </source>
</evidence>
<organism evidence="11 12">
    <name type="scientific">Candidatus Scatosoma pullistercoris</name>
    <dbReference type="NCBI Taxonomy" id="2840934"/>
    <lineage>
        <taxon>Bacteria</taxon>
        <taxon>Bacillati</taxon>
        <taxon>Bacillota</taxon>
        <taxon>Clostridia</taxon>
        <taxon>Candidatus Scatosoma</taxon>
    </lineage>
</organism>
<reference evidence="11" key="2">
    <citation type="journal article" date="2021" name="PeerJ">
        <title>Extensive microbial diversity within the chicken gut microbiome revealed by metagenomics and culture.</title>
        <authorList>
            <person name="Gilroy R."/>
            <person name="Ravi A."/>
            <person name="Getino M."/>
            <person name="Pursley I."/>
            <person name="Horton D.L."/>
            <person name="Alikhan N.F."/>
            <person name="Baker D."/>
            <person name="Gharbi K."/>
            <person name="Hall N."/>
            <person name="Watson M."/>
            <person name="Adriaenssens E.M."/>
            <person name="Foster-Nyarko E."/>
            <person name="Jarju S."/>
            <person name="Secka A."/>
            <person name="Antonio M."/>
            <person name="Oren A."/>
            <person name="Chaudhuri R.R."/>
            <person name="La Ragione R."/>
            <person name="Hildebrand F."/>
            <person name="Pallen M.J."/>
        </authorList>
    </citation>
    <scope>NUCLEOTIDE SEQUENCE</scope>
    <source>
        <strain evidence="11">11687</strain>
    </source>
</reference>
<keyword evidence="9" id="KW-1003">Cell membrane</keyword>
<dbReference type="NCBIfam" id="TIGR01494">
    <property type="entry name" value="ATPase_P-type"/>
    <property type="match status" value="1"/>
</dbReference>
<dbReference type="InterPro" id="IPR036412">
    <property type="entry name" value="HAD-like_sf"/>
</dbReference>
<evidence type="ECO:0000313" key="11">
    <source>
        <dbReference type="EMBL" id="HIU59125.1"/>
    </source>
</evidence>
<feature type="transmembrane region" description="Helical" evidence="9">
    <location>
        <begin position="581"/>
        <end position="601"/>
    </location>
</feature>
<dbReference type="GO" id="GO:0016887">
    <property type="term" value="F:ATP hydrolysis activity"/>
    <property type="evidence" value="ECO:0007669"/>
    <property type="project" value="InterPro"/>
</dbReference>
<evidence type="ECO:0000256" key="6">
    <source>
        <dbReference type="ARBA" id="ARBA00023136"/>
    </source>
</evidence>
<dbReference type="InterPro" id="IPR059000">
    <property type="entry name" value="ATPase_P-type_domA"/>
</dbReference>
<dbReference type="InterPro" id="IPR001757">
    <property type="entry name" value="P_typ_ATPase"/>
</dbReference>
<dbReference type="AlphaFoldDB" id="A0A9D1MEW3"/>
<keyword evidence="9" id="KW-0547">Nucleotide-binding</keyword>
<dbReference type="InterPro" id="IPR008250">
    <property type="entry name" value="ATPase_P-typ_transduc_dom_A_sf"/>
</dbReference>
<evidence type="ECO:0000313" key="12">
    <source>
        <dbReference type="Proteomes" id="UP000824081"/>
    </source>
</evidence>
<dbReference type="PRINTS" id="PR00941">
    <property type="entry name" value="CDATPASE"/>
</dbReference>
<dbReference type="GO" id="GO:0046872">
    <property type="term" value="F:metal ion binding"/>
    <property type="evidence" value="ECO:0007669"/>
    <property type="project" value="UniProtKB-KW"/>
</dbReference>
<dbReference type="InterPro" id="IPR051014">
    <property type="entry name" value="Cation_Transport_ATPase_IB"/>
</dbReference>
<evidence type="ECO:0000256" key="9">
    <source>
        <dbReference type="RuleBase" id="RU362081"/>
    </source>
</evidence>
<feature type="transmembrane region" description="Helical" evidence="9">
    <location>
        <begin position="41"/>
        <end position="60"/>
    </location>
</feature>
<dbReference type="GO" id="GO:0005886">
    <property type="term" value="C:plasma membrane"/>
    <property type="evidence" value="ECO:0007669"/>
    <property type="project" value="UniProtKB-SubCell"/>
</dbReference>
<name>A0A9D1MEW3_9FIRM</name>
<keyword evidence="9" id="KW-0067">ATP-binding</keyword>
<evidence type="ECO:0000256" key="1">
    <source>
        <dbReference type="ARBA" id="ARBA00004651"/>
    </source>
</evidence>
<dbReference type="NCBIfam" id="TIGR01525">
    <property type="entry name" value="ATPase-IB_hvy"/>
    <property type="match status" value="1"/>
</dbReference>
<feature type="domain" description="P-type ATPase A" evidence="10">
    <location>
        <begin position="138"/>
        <end position="237"/>
    </location>
</feature>
<dbReference type="GO" id="GO:0008551">
    <property type="term" value="F:P-type cadmium transporter activity"/>
    <property type="evidence" value="ECO:0007669"/>
    <property type="project" value="UniProtKB-EC"/>
</dbReference>
<evidence type="ECO:0000259" key="10">
    <source>
        <dbReference type="Pfam" id="PF00122"/>
    </source>
</evidence>
<reference evidence="11" key="1">
    <citation type="submission" date="2020-10" db="EMBL/GenBank/DDBJ databases">
        <authorList>
            <person name="Gilroy R."/>
        </authorList>
    </citation>
    <scope>NUCLEOTIDE SEQUENCE</scope>
    <source>
        <strain evidence="11">11687</strain>
    </source>
</reference>
<feature type="transmembrane region" description="Helical" evidence="9">
    <location>
        <begin position="253"/>
        <end position="275"/>
    </location>
</feature>
<sequence length="652" mass="70448">MSRKERKNLARILVALAMFAIIFVVDKIVVLGSVFQGAAGWVFPFLLYLAVYLLIGYDVLWRAVRNIAHGQVFDENFLMCFATLGAFGLAIYRGVSGQTIEGFDEACAVLLFYQVGEFFQEYATGKSRKSISALMDIRPDSANVRRGERVETVAPEEVKVGEIIVVNPGEKIPLDGVIVKGNSTLDAKALTGESLPREAMEGEEVLSGCVNLTSQLEIRVNKEFYDSTVSKILELVENAADQKSKAENFITKFARYYTPSVVIVALLLAVIPGLITSEWSVWVYRALNFLVVSCPCALVISVPLSFFAGIGAASRYGILIKGSNYLERFRKADIFVFDKTGTLTKGNFAVSRISPAENREEVLRLAAIAERDSAHPIARSIAELYGKPAESGYVLTDVAGAGIVASRGEDTICCGNAKLMAQYAIDYRKETGLGTVVYVARNGKFVGSLLISDEIKPESGEVIGELNGMGCKTVMLTGDNEAIAENVAKQLGVTEYRASLLPQNKVEAVEELLREKNPKEALCFVGDGINDAPVLMRSDIGIAMGGVGSDAAIEASDIVLMRDDLRGIPLAKRIARKTMSIVFQNIVFSLAVKGIILLLSALGITNMWFAVFGDVGVAVLAILNAMRVNTGYGGKSGERAIAPEGRTGCSEL</sequence>
<dbReference type="FunFam" id="2.70.150.10:FF:000002">
    <property type="entry name" value="Copper-transporting ATPase 1, putative"/>
    <property type="match status" value="1"/>
</dbReference>
<feature type="transmembrane region" description="Helical" evidence="9">
    <location>
        <begin position="12"/>
        <end position="35"/>
    </location>
</feature>
<dbReference type="InterPro" id="IPR023299">
    <property type="entry name" value="ATPase_P-typ_cyto_dom_N"/>
</dbReference>
<dbReference type="NCBIfam" id="TIGR01512">
    <property type="entry name" value="ATPase-IB2_Cd"/>
    <property type="match status" value="1"/>
</dbReference>
<gene>
    <name evidence="11" type="primary">cadA</name>
    <name evidence="11" type="ORF">IAC57_03380</name>
</gene>
<comment type="subcellular location">
    <subcellularLocation>
        <location evidence="1">Cell membrane</location>
        <topology evidence="1">Multi-pass membrane protein</topology>
    </subcellularLocation>
</comment>
<dbReference type="InterPro" id="IPR023214">
    <property type="entry name" value="HAD_sf"/>
</dbReference>
<dbReference type="InterPro" id="IPR023298">
    <property type="entry name" value="ATPase_P-typ_TM_dom_sf"/>
</dbReference>
<dbReference type="PROSITE" id="PS00154">
    <property type="entry name" value="ATPASE_E1_E2"/>
    <property type="match status" value="1"/>
</dbReference>
<dbReference type="EC" id="7.2.2.21" evidence="7"/>
<keyword evidence="4 9" id="KW-0812">Transmembrane</keyword>
<dbReference type="GO" id="GO:0005524">
    <property type="term" value="F:ATP binding"/>
    <property type="evidence" value="ECO:0007669"/>
    <property type="project" value="UniProtKB-UniRule"/>
</dbReference>
<evidence type="ECO:0000256" key="5">
    <source>
        <dbReference type="ARBA" id="ARBA00022989"/>
    </source>
</evidence>
<dbReference type="Proteomes" id="UP000824081">
    <property type="component" value="Unassembled WGS sequence"/>
</dbReference>
<dbReference type="Pfam" id="PF00122">
    <property type="entry name" value="E1-E2_ATPase"/>
    <property type="match status" value="1"/>
</dbReference>
<evidence type="ECO:0000256" key="4">
    <source>
        <dbReference type="ARBA" id="ARBA00022692"/>
    </source>
</evidence>
<proteinExistence type="inferred from homology"/>
<feature type="transmembrane region" description="Helical" evidence="9">
    <location>
        <begin position="607"/>
        <end position="626"/>
    </location>
</feature>
<dbReference type="SUPFAM" id="SSF81665">
    <property type="entry name" value="Calcium ATPase, transmembrane domain M"/>
    <property type="match status" value="1"/>
</dbReference>
<dbReference type="InterPro" id="IPR027256">
    <property type="entry name" value="P-typ_ATPase_IB"/>
</dbReference>
<keyword evidence="9" id="KW-0479">Metal-binding</keyword>
<keyword evidence="5 9" id="KW-1133">Transmembrane helix</keyword>
<protein>
    <recommendedName>
        <fullName evidence="7">Cd(2+)-exporting ATPase</fullName>
        <ecNumber evidence="7">7.2.2.21</ecNumber>
    </recommendedName>
</protein>
<dbReference type="SUPFAM" id="SSF56784">
    <property type="entry name" value="HAD-like"/>
    <property type="match status" value="1"/>
</dbReference>
<dbReference type="SUPFAM" id="SSF81653">
    <property type="entry name" value="Calcium ATPase, transduction domain A"/>
    <property type="match status" value="1"/>
</dbReference>
<dbReference type="PANTHER" id="PTHR48085:SF5">
    <property type="entry name" value="CADMIUM_ZINC-TRANSPORTING ATPASE HMA4-RELATED"/>
    <property type="match status" value="1"/>
</dbReference>
<evidence type="ECO:0000256" key="7">
    <source>
        <dbReference type="ARBA" id="ARBA00039103"/>
    </source>
</evidence>
<evidence type="ECO:0000256" key="2">
    <source>
        <dbReference type="ARBA" id="ARBA00006024"/>
    </source>
</evidence>
<dbReference type="Pfam" id="PF00702">
    <property type="entry name" value="Hydrolase"/>
    <property type="match status" value="1"/>
</dbReference>
<dbReference type="Gene3D" id="2.70.150.10">
    <property type="entry name" value="Calcium-transporting ATPase, cytoplasmic transduction domain A"/>
    <property type="match status" value="1"/>
</dbReference>
<comment type="caution">
    <text evidence="11">The sequence shown here is derived from an EMBL/GenBank/DDBJ whole genome shotgun (WGS) entry which is preliminary data.</text>
</comment>
<dbReference type="Gene3D" id="3.40.1110.10">
    <property type="entry name" value="Calcium-transporting ATPase, cytoplasmic domain N"/>
    <property type="match status" value="1"/>
</dbReference>
<comment type="similarity">
    <text evidence="2 9">Belongs to the cation transport ATPase (P-type) (TC 3.A.3) family. Type IB subfamily.</text>
</comment>
<dbReference type="InterPro" id="IPR018303">
    <property type="entry name" value="ATPase_P-typ_P_site"/>
</dbReference>
<dbReference type="Gene3D" id="3.40.50.1000">
    <property type="entry name" value="HAD superfamily/HAD-like"/>
    <property type="match status" value="1"/>
</dbReference>
<dbReference type="PANTHER" id="PTHR48085">
    <property type="entry name" value="CADMIUM/ZINC-TRANSPORTING ATPASE HMA2-RELATED"/>
    <property type="match status" value="1"/>
</dbReference>
<keyword evidence="6 9" id="KW-0472">Membrane</keyword>
<comment type="catalytic activity">
    <reaction evidence="8">
        <text>Cd(2+)(in) + ATP + H2O = Cd(2+)(out) + ADP + phosphate + H(+)</text>
        <dbReference type="Rhea" id="RHEA:12132"/>
        <dbReference type="ChEBI" id="CHEBI:15377"/>
        <dbReference type="ChEBI" id="CHEBI:15378"/>
        <dbReference type="ChEBI" id="CHEBI:30616"/>
        <dbReference type="ChEBI" id="CHEBI:43474"/>
        <dbReference type="ChEBI" id="CHEBI:48775"/>
        <dbReference type="ChEBI" id="CHEBI:456216"/>
        <dbReference type="EC" id="7.2.2.21"/>
    </reaction>
</comment>
<feature type="transmembrane region" description="Helical" evidence="9">
    <location>
        <begin position="287"/>
        <end position="313"/>
    </location>
</feature>
<dbReference type="PRINTS" id="PR00119">
    <property type="entry name" value="CATATPASE"/>
</dbReference>
<keyword evidence="3" id="KW-0104">Cadmium</keyword>
<dbReference type="EMBL" id="DVMZ01000089">
    <property type="protein sequence ID" value="HIU59125.1"/>
    <property type="molecule type" value="Genomic_DNA"/>
</dbReference>
<accession>A0A9D1MEW3</accession>
<evidence type="ECO:0000256" key="3">
    <source>
        <dbReference type="ARBA" id="ARBA00022539"/>
    </source>
</evidence>